<comment type="caution">
    <text evidence="1">The sequence shown here is derived from an EMBL/GenBank/DDBJ whole genome shotgun (WGS) entry which is preliminary data.</text>
</comment>
<dbReference type="Proteomes" id="UP001597051">
    <property type="component" value="Unassembled WGS sequence"/>
</dbReference>
<organism evidence="1 2">
    <name type="scientific">Flavobacterium myungsuense</name>
    <dbReference type="NCBI Taxonomy" id="651823"/>
    <lineage>
        <taxon>Bacteria</taxon>
        <taxon>Pseudomonadati</taxon>
        <taxon>Bacteroidota</taxon>
        <taxon>Flavobacteriia</taxon>
        <taxon>Flavobacteriales</taxon>
        <taxon>Flavobacteriaceae</taxon>
        <taxon>Flavobacterium</taxon>
    </lineage>
</organism>
<name>A0ABW3J488_9FLAO</name>
<reference evidence="2" key="1">
    <citation type="journal article" date="2019" name="Int. J. Syst. Evol. Microbiol.">
        <title>The Global Catalogue of Microorganisms (GCM) 10K type strain sequencing project: providing services to taxonomists for standard genome sequencing and annotation.</title>
        <authorList>
            <consortium name="The Broad Institute Genomics Platform"/>
            <consortium name="The Broad Institute Genome Sequencing Center for Infectious Disease"/>
            <person name="Wu L."/>
            <person name="Ma J."/>
        </authorList>
    </citation>
    <scope>NUCLEOTIDE SEQUENCE [LARGE SCALE GENOMIC DNA]</scope>
    <source>
        <strain evidence="2">CECT 7649</strain>
    </source>
</reference>
<evidence type="ECO:0000313" key="2">
    <source>
        <dbReference type="Proteomes" id="UP001597051"/>
    </source>
</evidence>
<accession>A0ABW3J488</accession>
<protein>
    <submittedName>
        <fullName evidence="1">Uncharacterized protein</fullName>
    </submittedName>
</protein>
<dbReference type="RefSeq" id="WP_379758845.1">
    <property type="nucleotide sequence ID" value="NZ_JBHSYB010000065.1"/>
</dbReference>
<evidence type="ECO:0000313" key="1">
    <source>
        <dbReference type="EMBL" id="MFD0985223.1"/>
    </source>
</evidence>
<keyword evidence="2" id="KW-1185">Reference proteome</keyword>
<proteinExistence type="predicted"/>
<gene>
    <name evidence="1" type="ORF">ACFQ0S_12135</name>
</gene>
<sequence length="42" mass="4775">MSEKIKIIKVIHPAICAGTILDYEFAVQVSIHKIVFYLSIQN</sequence>
<dbReference type="EMBL" id="JBHTIZ010000044">
    <property type="protein sequence ID" value="MFD0985223.1"/>
    <property type="molecule type" value="Genomic_DNA"/>
</dbReference>